<proteinExistence type="predicted"/>
<name>X7Z313_MYCKA</name>
<dbReference type="Proteomes" id="UP000020561">
    <property type="component" value="Unassembled WGS sequence"/>
</dbReference>
<protein>
    <submittedName>
        <fullName evidence="2">Uncharacterized protein</fullName>
    </submittedName>
</protein>
<evidence type="ECO:0000256" key="1">
    <source>
        <dbReference type="SAM" id="MobiDB-lite"/>
    </source>
</evidence>
<evidence type="ECO:0000313" key="2">
    <source>
        <dbReference type="EMBL" id="EUA13421.1"/>
    </source>
</evidence>
<dbReference type="AlphaFoldDB" id="X7Z313"/>
<gene>
    <name evidence="2" type="ORF">I545_4918</name>
</gene>
<sequence length="40" mass="4361">MSRCHPIRRNRTGPDGLSGAADTPDGRGKPPVSMWSTHEE</sequence>
<feature type="compositionally biased region" description="Basic residues" evidence="1">
    <location>
        <begin position="1"/>
        <end position="11"/>
    </location>
</feature>
<dbReference type="EMBL" id="JAOA01000008">
    <property type="protein sequence ID" value="EUA13421.1"/>
    <property type="molecule type" value="Genomic_DNA"/>
</dbReference>
<organism evidence="2 3">
    <name type="scientific">Mycobacterium kansasii 662</name>
    <dbReference type="NCBI Taxonomy" id="1299326"/>
    <lineage>
        <taxon>Bacteria</taxon>
        <taxon>Bacillati</taxon>
        <taxon>Actinomycetota</taxon>
        <taxon>Actinomycetes</taxon>
        <taxon>Mycobacteriales</taxon>
        <taxon>Mycobacteriaceae</taxon>
        <taxon>Mycobacterium</taxon>
    </lineage>
</organism>
<feature type="region of interest" description="Disordered" evidence="1">
    <location>
        <begin position="1"/>
        <end position="40"/>
    </location>
</feature>
<reference evidence="2 3" key="1">
    <citation type="submission" date="2013-12" db="EMBL/GenBank/DDBJ databases">
        <authorList>
            <person name="Brown-Elliot B."/>
            <person name="Wallace R."/>
            <person name="Lenaerts A."/>
            <person name="Ordway D."/>
            <person name="DeGroote M.A."/>
            <person name="Parker T."/>
            <person name="Sizemore C."/>
            <person name="Tallon L.J."/>
            <person name="Sadzewicz L.K."/>
            <person name="Sengamalay N."/>
            <person name="Fraser C.M."/>
            <person name="Hine E."/>
            <person name="Shefchek K.A."/>
            <person name="Das S.P."/>
            <person name="Tettelin H."/>
        </authorList>
    </citation>
    <scope>NUCLEOTIDE SEQUENCE [LARGE SCALE GENOMIC DNA]</scope>
    <source>
        <strain evidence="2 3">662</strain>
    </source>
</reference>
<evidence type="ECO:0000313" key="3">
    <source>
        <dbReference type="Proteomes" id="UP000020561"/>
    </source>
</evidence>
<accession>X7Z313</accession>
<comment type="caution">
    <text evidence="2">The sequence shown here is derived from an EMBL/GenBank/DDBJ whole genome shotgun (WGS) entry which is preliminary data.</text>
</comment>